<evidence type="ECO:0000313" key="2">
    <source>
        <dbReference type="Proteomes" id="UP000178912"/>
    </source>
</evidence>
<name>A0A1E1L288_9HELO</name>
<organism evidence="1 2">
    <name type="scientific">Rhynchosporium agropyri</name>
    <dbReference type="NCBI Taxonomy" id="914238"/>
    <lineage>
        <taxon>Eukaryota</taxon>
        <taxon>Fungi</taxon>
        <taxon>Dikarya</taxon>
        <taxon>Ascomycota</taxon>
        <taxon>Pezizomycotina</taxon>
        <taxon>Leotiomycetes</taxon>
        <taxon>Helotiales</taxon>
        <taxon>Ploettnerulaceae</taxon>
        <taxon>Rhynchosporium</taxon>
    </lineage>
</organism>
<accession>A0A1E1L288</accession>
<protein>
    <submittedName>
        <fullName evidence="1">Uncharacterized protein</fullName>
    </submittedName>
</protein>
<dbReference type="EMBL" id="FJUX01000064">
    <property type="protein sequence ID" value="CZT03698.1"/>
    <property type="molecule type" value="Genomic_DNA"/>
</dbReference>
<reference evidence="2" key="1">
    <citation type="submission" date="2016-03" db="EMBL/GenBank/DDBJ databases">
        <authorList>
            <person name="Guldener U."/>
        </authorList>
    </citation>
    <scope>NUCLEOTIDE SEQUENCE [LARGE SCALE GENOMIC DNA]</scope>
    <source>
        <strain evidence="2">04CH-RAC-A.6.1</strain>
    </source>
</reference>
<sequence>MAGKLCTWYAPQNEPFNNLITLNISRILTSHTYHLLSNRSTGSAQASPNTSLACLA</sequence>
<evidence type="ECO:0000313" key="1">
    <source>
        <dbReference type="EMBL" id="CZT03698.1"/>
    </source>
</evidence>
<proteinExistence type="predicted"/>
<dbReference type="AlphaFoldDB" id="A0A1E1L288"/>
<keyword evidence="2" id="KW-1185">Reference proteome</keyword>
<dbReference type="Proteomes" id="UP000178912">
    <property type="component" value="Unassembled WGS sequence"/>
</dbReference>
<gene>
    <name evidence="1" type="ORF">RAG0_10371</name>
</gene>